<dbReference type="Proteomes" id="UP001597493">
    <property type="component" value="Unassembled WGS sequence"/>
</dbReference>
<dbReference type="EMBL" id="JBHUMY010000011">
    <property type="protein sequence ID" value="MFD2660697.1"/>
    <property type="molecule type" value="Genomic_DNA"/>
</dbReference>
<evidence type="ECO:0000313" key="3">
    <source>
        <dbReference type="EMBL" id="MFD2660697.1"/>
    </source>
</evidence>
<dbReference type="RefSeq" id="WP_379272481.1">
    <property type="nucleotide sequence ID" value="NZ_JBHUGT010000013.1"/>
</dbReference>
<reference evidence="4" key="1">
    <citation type="journal article" date="2019" name="Int. J. Syst. Evol. Microbiol.">
        <title>The Global Catalogue of Microorganisms (GCM) 10K type strain sequencing project: providing services to taxonomists for standard genome sequencing and annotation.</title>
        <authorList>
            <consortium name="The Broad Institute Genomics Platform"/>
            <consortium name="The Broad Institute Genome Sequencing Center for Infectious Disease"/>
            <person name="Wu L."/>
            <person name="Ma J."/>
        </authorList>
    </citation>
    <scope>NUCLEOTIDE SEQUENCE [LARGE SCALE GENOMIC DNA]</scope>
    <source>
        <strain evidence="4">TISTR 1827</strain>
    </source>
</reference>
<evidence type="ECO:0000259" key="2">
    <source>
        <dbReference type="PROSITE" id="PS51272"/>
    </source>
</evidence>
<feature type="domain" description="SLH" evidence="2">
    <location>
        <begin position="103"/>
        <end position="159"/>
    </location>
</feature>
<feature type="domain" description="SLH" evidence="2">
    <location>
        <begin position="35"/>
        <end position="102"/>
    </location>
</feature>
<keyword evidence="4" id="KW-1185">Reference proteome</keyword>
<gene>
    <name evidence="3" type="ORF">ACFSW5_10620</name>
</gene>
<dbReference type="Pfam" id="PF00395">
    <property type="entry name" value="SLH"/>
    <property type="match status" value="3"/>
</dbReference>
<comment type="caution">
    <text evidence="3">The sequence shown here is derived from an EMBL/GenBank/DDBJ whole genome shotgun (WGS) entry which is preliminary data.</text>
</comment>
<evidence type="ECO:0000313" key="4">
    <source>
        <dbReference type="Proteomes" id="UP001597493"/>
    </source>
</evidence>
<feature type="signal peptide" evidence="1">
    <location>
        <begin position="1"/>
        <end position="24"/>
    </location>
</feature>
<dbReference type="PANTHER" id="PTHR43308:SF5">
    <property type="entry name" value="S-LAYER PROTEIN _ PEPTIDOGLYCAN ENDO-BETA-N-ACETYLGLUCOSAMINIDASE"/>
    <property type="match status" value="1"/>
</dbReference>
<dbReference type="InterPro" id="IPR051465">
    <property type="entry name" value="Cell_Envelope_Struct_Comp"/>
</dbReference>
<feature type="domain" description="SLH" evidence="2">
    <location>
        <begin position="160"/>
        <end position="223"/>
    </location>
</feature>
<proteinExistence type="predicted"/>
<evidence type="ECO:0000256" key="1">
    <source>
        <dbReference type="SAM" id="SignalP"/>
    </source>
</evidence>
<keyword evidence="1" id="KW-0732">Signal</keyword>
<protein>
    <submittedName>
        <fullName evidence="3">S-layer homology domain-containing protein</fullName>
    </submittedName>
</protein>
<organism evidence="3 4">
    <name type="scientific">Paenibacillus thailandensis</name>
    <dbReference type="NCBI Taxonomy" id="393250"/>
    <lineage>
        <taxon>Bacteria</taxon>
        <taxon>Bacillati</taxon>
        <taxon>Bacillota</taxon>
        <taxon>Bacilli</taxon>
        <taxon>Bacillales</taxon>
        <taxon>Paenibacillaceae</taxon>
        <taxon>Paenibacillus</taxon>
    </lineage>
</organism>
<feature type="chain" id="PRO_5045144083" evidence="1">
    <location>
        <begin position="25"/>
        <end position="354"/>
    </location>
</feature>
<dbReference type="InterPro" id="IPR001119">
    <property type="entry name" value="SLH_dom"/>
</dbReference>
<name>A0ABW5QWJ1_9BACL</name>
<accession>A0ABW5QWJ1</accession>
<dbReference type="PANTHER" id="PTHR43308">
    <property type="entry name" value="OUTER MEMBRANE PROTEIN ALPHA-RELATED"/>
    <property type="match status" value="1"/>
</dbReference>
<sequence>MKTILLKGALSLALLLSVFYPIQAQSVEAAESQTLDMYFPADIEEHWAYDEMDNFVNADLLKGYVDAEGTVTLKPNNSITRAEFVAILVRALNLQTEQSGKTFADVEQGKWYSEPIRVASSLGIVNGVSDTKFGVNQMITRGEIATIVVRAFEASVSFEGETKAFTDVPDYYAKPFIEKASQAGIVRGATADSFKPFARATRAEAVVMLQRALDLERSDLPEDGVLTEIVKNAEQQELEAMADKNYDGMTELYKRYFTGYQLASNLFAIEEIKGIEESGFSFDIQKSSDAAYEVADKTNRFAVVLSSGGSYTVTMNDGTEQTVETESSDGTYLLKKTSESEWKIYAFYPDEELE</sequence>
<dbReference type="PROSITE" id="PS51272">
    <property type="entry name" value="SLH"/>
    <property type="match status" value="3"/>
</dbReference>